<dbReference type="EMBL" id="JBHUDE010000160">
    <property type="protein sequence ID" value="MFD1609579.1"/>
    <property type="molecule type" value="Genomic_DNA"/>
</dbReference>
<dbReference type="SMART" id="SM00530">
    <property type="entry name" value="HTH_XRE"/>
    <property type="match status" value="1"/>
</dbReference>
<dbReference type="Pfam" id="PF13443">
    <property type="entry name" value="HTH_26"/>
    <property type="match status" value="1"/>
</dbReference>
<sequence length="261" mass="30306">MIRMRLKEILDNKGISITELHERTGISKNTISLMVNNKSKGIQYDTLNKILNATNVGISDLLEEVTDLYAMHVKSIENDYTPLKSHECRPFRYQIWADLESGGEPELIYDFTFSVLYFKVNSKNEKSYLHITFDDYKPEHTNHDLSIKFNPNENKIALNVMAYLIVTDLLWNMDFANKETPSLAYVNWEGFERGSIFGLSINVPISYADPEDLSWENFKKGKVGNNKKIANFAYLKFKYPDIEDIHFDKETGETAIFFHFN</sequence>
<comment type="caution">
    <text evidence="2">The sequence shown here is derived from an EMBL/GenBank/DDBJ whole genome shotgun (WGS) entry which is preliminary data.</text>
</comment>
<dbReference type="Gene3D" id="1.10.260.40">
    <property type="entry name" value="lambda repressor-like DNA-binding domains"/>
    <property type="match status" value="1"/>
</dbReference>
<keyword evidence="3" id="KW-1185">Reference proteome</keyword>
<gene>
    <name evidence="2" type="ORF">ACFSBH_18330</name>
</gene>
<feature type="domain" description="HTH cro/C1-type" evidence="1">
    <location>
        <begin position="6"/>
        <end position="61"/>
    </location>
</feature>
<name>A0ABW4HVA9_9BACI</name>
<dbReference type="InterPro" id="IPR010982">
    <property type="entry name" value="Lambda_DNA-bd_dom_sf"/>
</dbReference>
<dbReference type="CDD" id="cd00093">
    <property type="entry name" value="HTH_XRE"/>
    <property type="match status" value="1"/>
</dbReference>
<dbReference type="PROSITE" id="PS50943">
    <property type="entry name" value="HTH_CROC1"/>
    <property type="match status" value="1"/>
</dbReference>
<dbReference type="InterPro" id="IPR001387">
    <property type="entry name" value="Cro/C1-type_HTH"/>
</dbReference>
<dbReference type="SUPFAM" id="SSF47413">
    <property type="entry name" value="lambda repressor-like DNA-binding domains"/>
    <property type="match status" value="1"/>
</dbReference>
<organism evidence="2 3">
    <name type="scientific">Oceanobacillus luteolus</name>
    <dbReference type="NCBI Taxonomy" id="1274358"/>
    <lineage>
        <taxon>Bacteria</taxon>
        <taxon>Bacillati</taxon>
        <taxon>Bacillota</taxon>
        <taxon>Bacilli</taxon>
        <taxon>Bacillales</taxon>
        <taxon>Bacillaceae</taxon>
        <taxon>Oceanobacillus</taxon>
    </lineage>
</organism>
<protein>
    <submittedName>
        <fullName evidence="2">Helix-turn-helix domain-containing protein</fullName>
    </submittedName>
</protein>
<dbReference type="Proteomes" id="UP001597221">
    <property type="component" value="Unassembled WGS sequence"/>
</dbReference>
<accession>A0ABW4HVA9</accession>
<dbReference type="RefSeq" id="WP_251514709.1">
    <property type="nucleotide sequence ID" value="NZ_JAMBON010000020.1"/>
</dbReference>
<evidence type="ECO:0000259" key="1">
    <source>
        <dbReference type="PROSITE" id="PS50943"/>
    </source>
</evidence>
<evidence type="ECO:0000313" key="2">
    <source>
        <dbReference type="EMBL" id="MFD1609579.1"/>
    </source>
</evidence>
<reference evidence="3" key="1">
    <citation type="journal article" date="2019" name="Int. J. Syst. Evol. Microbiol.">
        <title>The Global Catalogue of Microorganisms (GCM) 10K type strain sequencing project: providing services to taxonomists for standard genome sequencing and annotation.</title>
        <authorList>
            <consortium name="The Broad Institute Genomics Platform"/>
            <consortium name="The Broad Institute Genome Sequencing Center for Infectious Disease"/>
            <person name="Wu L."/>
            <person name="Ma J."/>
        </authorList>
    </citation>
    <scope>NUCLEOTIDE SEQUENCE [LARGE SCALE GENOMIC DNA]</scope>
    <source>
        <strain evidence="3">CGMCC 1.12376</strain>
    </source>
</reference>
<evidence type="ECO:0000313" key="3">
    <source>
        <dbReference type="Proteomes" id="UP001597221"/>
    </source>
</evidence>
<proteinExistence type="predicted"/>